<organism evidence="1 2">
    <name type="scientific">Polytolypa hystricis (strain UAMH7299)</name>
    <dbReference type="NCBI Taxonomy" id="1447883"/>
    <lineage>
        <taxon>Eukaryota</taxon>
        <taxon>Fungi</taxon>
        <taxon>Dikarya</taxon>
        <taxon>Ascomycota</taxon>
        <taxon>Pezizomycotina</taxon>
        <taxon>Eurotiomycetes</taxon>
        <taxon>Eurotiomycetidae</taxon>
        <taxon>Onygenales</taxon>
        <taxon>Onygenales incertae sedis</taxon>
        <taxon>Polytolypa</taxon>
    </lineage>
</organism>
<reference evidence="1 2" key="1">
    <citation type="submission" date="2017-10" db="EMBL/GenBank/DDBJ databases">
        <title>Comparative genomics in systemic dimorphic fungi from Ajellomycetaceae.</title>
        <authorList>
            <person name="Munoz J.F."/>
            <person name="Mcewen J.G."/>
            <person name="Clay O.K."/>
            <person name="Cuomo C.A."/>
        </authorList>
    </citation>
    <scope>NUCLEOTIDE SEQUENCE [LARGE SCALE GENOMIC DNA]</scope>
    <source>
        <strain evidence="1 2">UAMH7299</strain>
    </source>
</reference>
<name>A0A2B7YYK1_POLH7</name>
<keyword evidence="2" id="KW-1185">Reference proteome</keyword>
<dbReference type="OrthoDB" id="4685598at2759"/>
<dbReference type="EMBL" id="PDNA01000013">
    <property type="protein sequence ID" value="PGH26766.1"/>
    <property type="molecule type" value="Genomic_DNA"/>
</dbReference>
<accession>A0A2B7YYK1</accession>
<dbReference type="InterPro" id="IPR053181">
    <property type="entry name" value="EcdB-like_regulator"/>
</dbReference>
<dbReference type="AlphaFoldDB" id="A0A2B7YYK1"/>
<evidence type="ECO:0008006" key="3">
    <source>
        <dbReference type="Google" id="ProtNLM"/>
    </source>
</evidence>
<evidence type="ECO:0000313" key="1">
    <source>
        <dbReference type="EMBL" id="PGH26766.1"/>
    </source>
</evidence>
<dbReference type="PANTHER" id="PTHR47785">
    <property type="entry name" value="ZN(II)2CYS6 TRANSCRIPTION FACTOR (EUROFUNG)-RELATED-RELATED"/>
    <property type="match status" value="1"/>
</dbReference>
<sequence>MHPIGLRAYHGHVPLPLSETNDVCFYYFLAQASLRQLLFATLDVVGYKSGQIKRSPILTTELRKSIWDWYCHLPPALWFPLEPTPLFDTRKAFLRAQYFSLFVLIGWPSVLWLLELPSADVEDIKGSSYYERAKSDAKDCISKCALLLESSDEVLSRRNLGTQLVLWS</sequence>
<protein>
    <recommendedName>
        <fullName evidence="3">Transcription factor domain-containing protein</fullName>
    </recommendedName>
</protein>
<proteinExistence type="predicted"/>
<evidence type="ECO:0000313" key="2">
    <source>
        <dbReference type="Proteomes" id="UP000224634"/>
    </source>
</evidence>
<comment type="caution">
    <text evidence="1">The sequence shown here is derived from an EMBL/GenBank/DDBJ whole genome shotgun (WGS) entry which is preliminary data.</text>
</comment>
<dbReference type="Proteomes" id="UP000224634">
    <property type="component" value="Unassembled WGS sequence"/>
</dbReference>
<gene>
    <name evidence="1" type="ORF">AJ80_01530</name>
</gene>
<dbReference type="STRING" id="1447883.A0A2B7YYK1"/>